<proteinExistence type="predicted"/>
<dbReference type="PROSITE" id="PS51934">
    <property type="entry name" value="LRAT"/>
    <property type="match status" value="1"/>
</dbReference>
<evidence type="ECO:0000256" key="3">
    <source>
        <dbReference type="ARBA" id="ARBA00023098"/>
    </source>
</evidence>
<keyword evidence="3" id="KW-0443">Lipid metabolism</keyword>
<name>A0ABW8SAM0_9CLOT</name>
<sequence>MGTFADIISVVIDALDRKVQKTDRKINEGLDKFVDFGERIDAAFGTGDYNDKSSEERMERVLQSEIPMVYSKENYEYDNKYKTEAEYGDIIGVCRTGYEHYGVYVNDDCIIHFASRNSDFGNQVIHETNLRGFLRGDEDYFVLNFPKVYGKPRKIERSEIFLNMPSNYIEIMKEMKYRLYRPEETVERARSKMGSKGYNLLFNNCEHFAIWCKTGIHESHQVNGLLGGTKKIYI</sequence>
<keyword evidence="2" id="KW-0378">Hydrolase</keyword>
<dbReference type="InterPro" id="IPR051496">
    <property type="entry name" value="H-rev107_PLA/AT"/>
</dbReference>
<gene>
    <name evidence="5" type="ORF">ACJDTP_22995</name>
</gene>
<evidence type="ECO:0000256" key="2">
    <source>
        <dbReference type="ARBA" id="ARBA00022801"/>
    </source>
</evidence>
<evidence type="ECO:0000313" key="5">
    <source>
        <dbReference type="EMBL" id="MFL0167929.1"/>
    </source>
</evidence>
<dbReference type="Gene3D" id="3.90.1720.10">
    <property type="entry name" value="endopeptidase domain like (from Nostoc punctiforme)"/>
    <property type="match status" value="1"/>
</dbReference>
<dbReference type="Pfam" id="PF04970">
    <property type="entry name" value="LRAT"/>
    <property type="match status" value="1"/>
</dbReference>
<dbReference type="EMBL" id="JBJIAB010000042">
    <property type="protein sequence ID" value="MFL0167929.1"/>
    <property type="molecule type" value="Genomic_DNA"/>
</dbReference>
<reference evidence="5 6" key="1">
    <citation type="submission" date="2024-11" db="EMBL/GenBank/DDBJ databases">
        <authorList>
            <person name="Heng Y.C."/>
            <person name="Lim A.C.H."/>
            <person name="Lee J.K.Y."/>
            <person name="Kittelmann S."/>
        </authorList>
    </citation>
    <scope>NUCLEOTIDE SEQUENCE [LARGE SCALE GENOMIC DNA]</scope>
    <source>
        <strain evidence="5 6">WILCCON 0112</strain>
    </source>
</reference>
<dbReference type="Proteomes" id="UP001623600">
    <property type="component" value="Unassembled WGS sequence"/>
</dbReference>
<evidence type="ECO:0000259" key="4">
    <source>
        <dbReference type="PROSITE" id="PS51934"/>
    </source>
</evidence>
<dbReference type="GO" id="GO:0016746">
    <property type="term" value="F:acyltransferase activity"/>
    <property type="evidence" value="ECO:0007669"/>
    <property type="project" value="UniProtKB-KW"/>
</dbReference>
<dbReference type="InterPro" id="IPR007053">
    <property type="entry name" value="LRAT_dom"/>
</dbReference>
<feature type="domain" description="LRAT" evidence="4">
    <location>
        <begin position="90"/>
        <end position="221"/>
    </location>
</feature>
<organism evidence="5 6">
    <name type="scientific">Candidatus Clostridium helianthi</name>
    <dbReference type="NCBI Taxonomy" id="3381660"/>
    <lineage>
        <taxon>Bacteria</taxon>
        <taxon>Bacillati</taxon>
        <taxon>Bacillota</taxon>
        <taxon>Clostridia</taxon>
        <taxon>Eubacteriales</taxon>
        <taxon>Clostridiaceae</taxon>
        <taxon>Clostridium</taxon>
    </lineage>
</organism>
<keyword evidence="6" id="KW-1185">Reference proteome</keyword>
<keyword evidence="1" id="KW-0808">Transferase</keyword>
<accession>A0ABW8SAM0</accession>
<keyword evidence="5" id="KW-0012">Acyltransferase</keyword>
<dbReference type="PANTHER" id="PTHR13943">
    <property type="entry name" value="HRAS-LIKE SUPPRESSOR - RELATED"/>
    <property type="match status" value="1"/>
</dbReference>
<protein>
    <submittedName>
        <fullName evidence="5">Lecithin retinol acyltransferase family protein</fullName>
    </submittedName>
</protein>
<dbReference type="RefSeq" id="WP_406762553.1">
    <property type="nucleotide sequence ID" value="NZ_JBJIAB010000042.1"/>
</dbReference>
<dbReference type="PANTHER" id="PTHR13943:SF77">
    <property type="entry name" value="LRAT DOMAIN-CONTAINING PROTEIN"/>
    <property type="match status" value="1"/>
</dbReference>
<evidence type="ECO:0000256" key="1">
    <source>
        <dbReference type="ARBA" id="ARBA00022679"/>
    </source>
</evidence>
<comment type="caution">
    <text evidence="5">The sequence shown here is derived from an EMBL/GenBank/DDBJ whole genome shotgun (WGS) entry which is preliminary data.</text>
</comment>
<evidence type="ECO:0000313" key="6">
    <source>
        <dbReference type="Proteomes" id="UP001623600"/>
    </source>
</evidence>